<dbReference type="RefSeq" id="WP_014436773.1">
    <property type="nucleotide sequence ID" value="NC_017080.1"/>
</dbReference>
<evidence type="ECO:0000256" key="9">
    <source>
        <dbReference type="ARBA" id="ARBA00023136"/>
    </source>
</evidence>
<evidence type="ECO:0000256" key="7">
    <source>
        <dbReference type="ARBA" id="ARBA00022692"/>
    </source>
</evidence>
<dbReference type="PANTHER" id="PTHR30093:SF44">
    <property type="entry name" value="TYPE II SECRETION SYSTEM CORE PROTEIN G"/>
    <property type="match status" value="1"/>
</dbReference>
<feature type="domain" description="Type II secretion system protein GspG C-terminal" evidence="11">
    <location>
        <begin position="34"/>
        <end position="137"/>
    </location>
</feature>
<dbReference type="PRINTS" id="PR00813">
    <property type="entry name" value="BCTERIALGSPG"/>
</dbReference>
<keyword evidence="6" id="KW-0997">Cell inner membrane</keyword>
<dbReference type="InterPro" id="IPR045584">
    <property type="entry name" value="Pilin-like"/>
</dbReference>
<dbReference type="InterPro" id="IPR010054">
    <property type="entry name" value="Type2_sec_GspG"/>
</dbReference>
<accession>I0IE66</accession>
<dbReference type="Pfam" id="PF07963">
    <property type="entry name" value="N_methyl"/>
    <property type="match status" value="1"/>
</dbReference>
<evidence type="ECO:0000313" key="13">
    <source>
        <dbReference type="Proteomes" id="UP000007881"/>
    </source>
</evidence>
<dbReference type="Proteomes" id="UP000007881">
    <property type="component" value="Chromosome"/>
</dbReference>
<comment type="subcellular location">
    <subcellularLocation>
        <location evidence="1">Cell inner membrane</location>
        <topology evidence="1">Single-pass membrane protein</topology>
    </subcellularLocation>
</comment>
<dbReference type="SUPFAM" id="SSF54523">
    <property type="entry name" value="Pili subunits"/>
    <property type="match status" value="1"/>
</dbReference>
<proteinExistence type="inferred from homology"/>
<dbReference type="GO" id="GO:0015628">
    <property type="term" value="P:protein secretion by the type II secretion system"/>
    <property type="evidence" value="ECO:0007669"/>
    <property type="project" value="InterPro"/>
</dbReference>
<evidence type="ECO:0000256" key="5">
    <source>
        <dbReference type="ARBA" id="ARBA00022481"/>
    </source>
</evidence>
<gene>
    <name evidence="12" type="primary">gspG</name>
    <name evidence="12" type="ordered locus">PSMK_13950</name>
</gene>
<keyword evidence="4" id="KW-1003">Cell membrane</keyword>
<keyword evidence="7 10" id="KW-0812">Transmembrane</keyword>
<evidence type="ECO:0000256" key="2">
    <source>
        <dbReference type="ARBA" id="ARBA00009984"/>
    </source>
</evidence>
<dbReference type="InterPro" id="IPR013545">
    <property type="entry name" value="T2SS_protein-GspG_C"/>
</dbReference>
<evidence type="ECO:0000256" key="1">
    <source>
        <dbReference type="ARBA" id="ARBA00004377"/>
    </source>
</evidence>
<dbReference type="eggNOG" id="COG2165">
    <property type="taxonomic scope" value="Bacteria"/>
</dbReference>
<dbReference type="PANTHER" id="PTHR30093">
    <property type="entry name" value="GENERAL SECRETION PATHWAY PROTEIN G"/>
    <property type="match status" value="1"/>
</dbReference>
<evidence type="ECO:0000256" key="10">
    <source>
        <dbReference type="SAM" id="Phobius"/>
    </source>
</evidence>
<feature type="transmembrane region" description="Helical" evidence="10">
    <location>
        <begin position="12"/>
        <end position="34"/>
    </location>
</feature>
<comment type="similarity">
    <text evidence="2">Belongs to the GSP G family.</text>
</comment>
<keyword evidence="9 10" id="KW-0472">Membrane</keyword>
<keyword evidence="13" id="KW-1185">Reference proteome</keyword>
<evidence type="ECO:0000259" key="11">
    <source>
        <dbReference type="Pfam" id="PF08334"/>
    </source>
</evidence>
<dbReference type="InterPro" id="IPR012902">
    <property type="entry name" value="N_methyl_site"/>
</dbReference>
<dbReference type="Pfam" id="PF08334">
    <property type="entry name" value="T2SSG"/>
    <property type="match status" value="1"/>
</dbReference>
<dbReference type="GO" id="GO:0005886">
    <property type="term" value="C:plasma membrane"/>
    <property type="evidence" value="ECO:0007669"/>
    <property type="project" value="UniProtKB-SubCell"/>
</dbReference>
<keyword evidence="8 10" id="KW-1133">Transmembrane helix</keyword>
<dbReference type="InterPro" id="IPR000983">
    <property type="entry name" value="Bac_GSPG_pilin"/>
</dbReference>
<dbReference type="AlphaFoldDB" id="I0IE66"/>
<evidence type="ECO:0000256" key="3">
    <source>
        <dbReference type="ARBA" id="ARBA00020042"/>
    </source>
</evidence>
<name>I0IE66_PHYMF</name>
<evidence type="ECO:0000256" key="4">
    <source>
        <dbReference type="ARBA" id="ARBA00022475"/>
    </source>
</evidence>
<protein>
    <recommendedName>
        <fullName evidence="3">Type II secretion system core protein G</fullName>
    </recommendedName>
</protein>
<keyword evidence="5" id="KW-0488">Methylation</keyword>
<evidence type="ECO:0000313" key="12">
    <source>
        <dbReference type="EMBL" id="BAM03554.1"/>
    </source>
</evidence>
<evidence type="ECO:0000256" key="6">
    <source>
        <dbReference type="ARBA" id="ARBA00022519"/>
    </source>
</evidence>
<dbReference type="NCBIfam" id="TIGR02532">
    <property type="entry name" value="IV_pilin_GFxxxE"/>
    <property type="match status" value="1"/>
</dbReference>
<dbReference type="NCBIfam" id="TIGR01710">
    <property type="entry name" value="typeII_sec_gspG"/>
    <property type="match status" value="1"/>
</dbReference>
<dbReference type="Gene3D" id="3.30.700.10">
    <property type="entry name" value="Glycoprotein, Type 4 Pilin"/>
    <property type="match status" value="1"/>
</dbReference>
<dbReference type="PATRIC" id="fig|1142394.8.peg.1431"/>
<dbReference type="STRING" id="1142394.PSMK_13950"/>
<organism evidence="12 13">
    <name type="scientific">Phycisphaera mikurensis (strain NBRC 102666 / KCTC 22515 / FYK2301M01)</name>
    <dbReference type="NCBI Taxonomy" id="1142394"/>
    <lineage>
        <taxon>Bacteria</taxon>
        <taxon>Pseudomonadati</taxon>
        <taxon>Planctomycetota</taxon>
        <taxon>Phycisphaerae</taxon>
        <taxon>Phycisphaerales</taxon>
        <taxon>Phycisphaeraceae</taxon>
        <taxon>Phycisphaera</taxon>
    </lineage>
</organism>
<evidence type="ECO:0000256" key="8">
    <source>
        <dbReference type="ARBA" id="ARBA00022989"/>
    </source>
</evidence>
<dbReference type="GO" id="GO:0015627">
    <property type="term" value="C:type II protein secretion system complex"/>
    <property type="evidence" value="ECO:0007669"/>
    <property type="project" value="InterPro"/>
</dbReference>
<dbReference type="HOGENOM" id="CLU_091705_2_0_0"/>
<dbReference type="EMBL" id="AP012338">
    <property type="protein sequence ID" value="BAM03554.1"/>
    <property type="molecule type" value="Genomic_DNA"/>
</dbReference>
<reference evidence="12 13" key="1">
    <citation type="submission" date="2012-02" db="EMBL/GenBank/DDBJ databases">
        <title>Complete genome sequence of Phycisphaera mikurensis NBRC 102666.</title>
        <authorList>
            <person name="Ankai A."/>
            <person name="Hosoyama A."/>
            <person name="Terui Y."/>
            <person name="Sekine M."/>
            <person name="Fukai R."/>
            <person name="Kato Y."/>
            <person name="Nakamura S."/>
            <person name="Yamada-Narita S."/>
            <person name="Kawakoshi A."/>
            <person name="Fukunaga Y."/>
            <person name="Yamazaki S."/>
            <person name="Fujita N."/>
        </authorList>
    </citation>
    <scope>NUCLEOTIDE SEQUENCE [LARGE SCALE GENOMIC DNA]</scope>
    <source>
        <strain evidence="13">NBRC 102666 / KCTC 22515 / FYK2301M01</strain>
    </source>
</reference>
<sequence length="137" mass="15050">MRRTTRNGAFTLIEIMVVVIVIGVLSALILPSFLGRAEKARVATAKQQISVLETAITLFQSDYARFPDTLDELVEKPSDIDEAQWTPPTIKEKNLEDPWGNRFVYRQPGDNGPFDLLSMGADGVVGGEGDGADVVNW</sequence>
<dbReference type="KEGG" id="phm:PSMK_13950"/>